<dbReference type="EMBL" id="CAKMRJ010000002">
    <property type="protein sequence ID" value="CAH1415952.1"/>
    <property type="molecule type" value="Genomic_DNA"/>
</dbReference>
<comment type="caution">
    <text evidence="1">The sequence shown here is derived from an EMBL/GenBank/DDBJ whole genome shotgun (WGS) entry which is preliminary data.</text>
</comment>
<evidence type="ECO:0000313" key="1">
    <source>
        <dbReference type="EMBL" id="CAH1415952.1"/>
    </source>
</evidence>
<name>A0AAU9LQT2_9ASTR</name>
<dbReference type="Proteomes" id="UP001157418">
    <property type="component" value="Unassembled WGS sequence"/>
</dbReference>
<accession>A0AAU9LQT2</accession>
<gene>
    <name evidence="1" type="ORF">LVIROSA_LOCUS3760</name>
</gene>
<dbReference type="AlphaFoldDB" id="A0AAU9LQT2"/>
<sequence length="115" mass="13748">MEEKEKELVRQQGIKDPTIKVPRRKDFYITKPDTISEPIAQPNFPQTDPKDRGKQKIVFWLKNELAKEAQMEIDEELAKQLNEKELNSKQEMLLKKKYSEISPEDRSTWHDEQFM</sequence>
<protein>
    <submittedName>
        <fullName evidence="1">Uncharacterized protein</fullName>
    </submittedName>
</protein>
<keyword evidence="2" id="KW-1185">Reference proteome</keyword>
<proteinExistence type="predicted"/>
<organism evidence="1 2">
    <name type="scientific">Lactuca virosa</name>
    <dbReference type="NCBI Taxonomy" id="75947"/>
    <lineage>
        <taxon>Eukaryota</taxon>
        <taxon>Viridiplantae</taxon>
        <taxon>Streptophyta</taxon>
        <taxon>Embryophyta</taxon>
        <taxon>Tracheophyta</taxon>
        <taxon>Spermatophyta</taxon>
        <taxon>Magnoliopsida</taxon>
        <taxon>eudicotyledons</taxon>
        <taxon>Gunneridae</taxon>
        <taxon>Pentapetalae</taxon>
        <taxon>asterids</taxon>
        <taxon>campanulids</taxon>
        <taxon>Asterales</taxon>
        <taxon>Asteraceae</taxon>
        <taxon>Cichorioideae</taxon>
        <taxon>Cichorieae</taxon>
        <taxon>Lactucinae</taxon>
        <taxon>Lactuca</taxon>
    </lineage>
</organism>
<reference evidence="1 2" key="1">
    <citation type="submission" date="2022-01" db="EMBL/GenBank/DDBJ databases">
        <authorList>
            <person name="Xiong W."/>
            <person name="Schranz E."/>
        </authorList>
    </citation>
    <scope>NUCLEOTIDE SEQUENCE [LARGE SCALE GENOMIC DNA]</scope>
</reference>
<evidence type="ECO:0000313" key="2">
    <source>
        <dbReference type="Proteomes" id="UP001157418"/>
    </source>
</evidence>